<organism evidence="2 3">
    <name type="scientific">Rhodoferax saidenbachensis</name>
    <dbReference type="NCBI Taxonomy" id="1484693"/>
    <lineage>
        <taxon>Bacteria</taxon>
        <taxon>Pseudomonadati</taxon>
        <taxon>Pseudomonadota</taxon>
        <taxon>Betaproteobacteria</taxon>
        <taxon>Burkholderiales</taxon>
        <taxon>Comamonadaceae</taxon>
        <taxon>Rhodoferax</taxon>
    </lineage>
</organism>
<keyword evidence="1" id="KW-1133">Transmembrane helix</keyword>
<keyword evidence="1" id="KW-0812">Transmembrane</keyword>
<dbReference type="Proteomes" id="UP001268089">
    <property type="component" value="Unassembled WGS sequence"/>
</dbReference>
<protein>
    <recommendedName>
        <fullName evidence="4">ABC transporter permease</fullName>
    </recommendedName>
</protein>
<dbReference type="RefSeq" id="WP_310344688.1">
    <property type="nucleotide sequence ID" value="NZ_JAVDXO010000008.1"/>
</dbReference>
<proteinExistence type="predicted"/>
<evidence type="ECO:0000313" key="3">
    <source>
        <dbReference type="Proteomes" id="UP001268089"/>
    </source>
</evidence>
<keyword evidence="1" id="KW-0472">Membrane</keyword>
<feature type="transmembrane region" description="Helical" evidence="1">
    <location>
        <begin position="26"/>
        <end position="48"/>
    </location>
</feature>
<evidence type="ECO:0000256" key="1">
    <source>
        <dbReference type="SAM" id="Phobius"/>
    </source>
</evidence>
<gene>
    <name evidence="2" type="ORF">J2X15_003291</name>
</gene>
<dbReference type="EMBL" id="JAVDXO010000008">
    <property type="protein sequence ID" value="MDR7307986.1"/>
    <property type="molecule type" value="Genomic_DNA"/>
</dbReference>
<keyword evidence="3" id="KW-1185">Reference proteome</keyword>
<sequence>MAPTDPRPFTPSLHSPSRPSVLAWPAWRRAAVVVPALVLLWLAVAWACTEVAPL</sequence>
<reference evidence="2 3" key="1">
    <citation type="submission" date="2023-07" db="EMBL/GenBank/DDBJ databases">
        <title>Sorghum-associated microbial communities from plants grown in Nebraska, USA.</title>
        <authorList>
            <person name="Schachtman D."/>
        </authorList>
    </citation>
    <scope>NUCLEOTIDE SEQUENCE [LARGE SCALE GENOMIC DNA]</scope>
    <source>
        <strain evidence="2 3">BE308</strain>
    </source>
</reference>
<comment type="caution">
    <text evidence="2">The sequence shown here is derived from an EMBL/GenBank/DDBJ whole genome shotgun (WGS) entry which is preliminary data.</text>
</comment>
<evidence type="ECO:0008006" key="4">
    <source>
        <dbReference type="Google" id="ProtNLM"/>
    </source>
</evidence>
<evidence type="ECO:0000313" key="2">
    <source>
        <dbReference type="EMBL" id="MDR7307986.1"/>
    </source>
</evidence>
<accession>A0ABU1ZR07</accession>
<name>A0ABU1ZR07_9BURK</name>